<sequence length="280" mass="30465">MVKKVQIWVNIMVIAVIFLSGCGEGKPKSETKPTAGNGKLQFRANGEDFVRQGFVSKDSWQISFDQVYINLADITAYQANPPYNPDKVKEISVEEKIILPNPKTIDLAEGGEDAEPILIAEIADAPTGHYNALSWKMVKAKTGPAMDQSLVMGGKASKQGQTIDFVIKLDQEIEYRCGEFVGDQRKGILAKDGEADIEATFHFDHIFGDSDLTANDPLNTGAIGFEPLAALAKNGKLEVTMAQLKSALPARTYQQLTQDILPNLGHVGEGHCTSMPISRS</sequence>
<dbReference type="EMBL" id="CP017599">
    <property type="protein sequence ID" value="AOX03997.1"/>
    <property type="molecule type" value="Genomic_DNA"/>
</dbReference>
<evidence type="ECO:0000313" key="2">
    <source>
        <dbReference type="Proteomes" id="UP000177870"/>
    </source>
</evidence>
<organism evidence="1 2">
    <name type="scientific">Moorena producens PAL-8-15-08-1</name>
    <dbReference type="NCBI Taxonomy" id="1458985"/>
    <lineage>
        <taxon>Bacteria</taxon>
        <taxon>Bacillati</taxon>
        <taxon>Cyanobacteriota</taxon>
        <taxon>Cyanophyceae</taxon>
        <taxon>Coleofasciculales</taxon>
        <taxon>Coleofasciculaceae</taxon>
        <taxon>Moorena</taxon>
    </lineage>
</organism>
<reference evidence="2" key="1">
    <citation type="submission" date="2016-10" db="EMBL/GenBank/DDBJ databases">
        <title>Comparative genomics uncovers the prolific and rare metabolic potential of the cyanobacterial genus Moorea.</title>
        <authorList>
            <person name="Leao T."/>
            <person name="Castelao G."/>
            <person name="Korobeynikov A."/>
            <person name="Monroe E.A."/>
            <person name="Podell S."/>
            <person name="Glukhov E."/>
            <person name="Allen E."/>
            <person name="Gerwick W.H."/>
            <person name="Gerwick L."/>
        </authorList>
    </citation>
    <scope>NUCLEOTIDE SEQUENCE [LARGE SCALE GENOMIC DNA]</scope>
    <source>
        <strain evidence="2">PAL-8-15-08-1</strain>
    </source>
</reference>
<accession>A0A1D8U266</accession>
<dbReference type="KEGG" id="mpro:BJP34_35300"/>
<dbReference type="AlphaFoldDB" id="A0A1D8U266"/>
<protein>
    <submittedName>
        <fullName evidence="1">DUF4382 domain-containing protein</fullName>
    </submittedName>
</protein>
<evidence type="ECO:0000313" key="1">
    <source>
        <dbReference type="EMBL" id="AOX03997.1"/>
    </source>
</evidence>
<dbReference type="PROSITE" id="PS51257">
    <property type="entry name" value="PROKAR_LIPOPROTEIN"/>
    <property type="match status" value="1"/>
</dbReference>
<gene>
    <name evidence="1" type="ORF">BJP34_35300</name>
</gene>
<proteinExistence type="predicted"/>
<dbReference type="STRING" id="1458985.BJP34_35300"/>
<dbReference type="Proteomes" id="UP000177870">
    <property type="component" value="Chromosome"/>
</dbReference>
<name>A0A1D8U266_9CYAN</name>